<evidence type="ECO:0000313" key="4">
    <source>
        <dbReference type="EMBL" id="MBV7267560.1"/>
    </source>
</evidence>
<feature type="region of interest" description="Disordered" evidence="2">
    <location>
        <begin position="311"/>
        <end position="330"/>
    </location>
</feature>
<dbReference type="EMBL" id="JAGSPB010000005">
    <property type="protein sequence ID" value="MBV7267560.1"/>
    <property type="molecule type" value="Genomic_DNA"/>
</dbReference>
<accession>A0ABS6SRA9</accession>
<evidence type="ECO:0000256" key="1">
    <source>
        <dbReference type="RuleBase" id="RU004003"/>
    </source>
</evidence>
<organism evidence="4 5">
    <name type="scientific">Erythrobacter ani</name>
    <dbReference type="NCBI Taxonomy" id="2827235"/>
    <lineage>
        <taxon>Bacteria</taxon>
        <taxon>Pseudomonadati</taxon>
        <taxon>Pseudomonadota</taxon>
        <taxon>Alphaproteobacteria</taxon>
        <taxon>Sphingomonadales</taxon>
        <taxon>Erythrobacteraceae</taxon>
        <taxon>Erythrobacter/Porphyrobacter group</taxon>
        <taxon>Erythrobacter</taxon>
    </lineage>
</organism>
<feature type="domain" description="Type II/III secretion system secretin-like" evidence="3">
    <location>
        <begin position="235"/>
        <end position="384"/>
    </location>
</feature>
<dbReference type="Proteomes" id="UP000699975">
    <property type="component" value="Unassembled WGS sequence"/>
</dbReference>
<proteinExistence type="inferred from homology"/>
<keyword evidence="5" id="KW-1185">Reference proteome</keyword>
<gene>
    <name evidence="4" type="ORF">KCG45_15345</name>
</gene>
<feature type="compositionally biased region" description="Low complexity" evidence="2">
    <location>
        <begin position="410"/>
        <end position="419"/>
    </location>
</feature>
<dbReference type="PANTHER" id="PTHR30332:SF17">
    <property type="entry name" value="TYPE IV PILIATION SYSTEM PROTEIN DR_0774-RELATED"/>
    <property type="match status" value="1"/>
</dbReference>
<name>A0ABS6SRA9_9SPHN</name>
<reference evidence="4 5" key="1">
    <citation type="submission" date="2021-04" db="EMBL/GenBank/DDBJ databases">
        <authorList>
            <person name="Pira H."/>
            <person name="Risdian C."/>
            <person name="Wink J."/>
        </authorList>
    </citation>
    <scope>NUCLEOTIDE SEQUENCE [LARGE SCALE GENOMIC DNA]</scope>
    <source>
        <strain evidence="4 5">WH131</strain>
    </source>
</reference>
<feature type="compositionally biased region" description="Polar residues" evidence="2">
    <location>
        <begin position="420"/>
        <end position="429"/>
    </location>
</feature>
<dbReference type="InterPro" id="IPR004846">
    <property type="entry name" value="T2SS/T3SS_dom"/>
</dbReference>
<feature type="region of interest" description="Disordered" evidence="2">
    <location>
        <begin position="406"/>
        <end position="429"/>
    </location>
</feature>
<protein>
    <recommendedName>
        <fullName evidence="3">Type II/III secretion system secretin-like domain-containing protein</fullName>
    </recommendedName>
</protein>
<evidence type="ECO:0000313" key="5">
    <source>
        <dbReference type="Proteomes" id="UP000699975"/>
    </source>
</evidence>
<comment type="caution">
    <text evidence="4">The sequence shown here is derived from an EMBL/GenBank/DDBJ whole genome shotgun (WGS) entry which is preliminary data.</text>
</comment>
<dbReference type="RefSeq" id="WP_218318097.1">
    <property type="nucleotide sequence ID" value="NZ_JAGSPB010000005.1"/>
</dbReference>
<evidence type="ECO:0000259" key="3">
    <source>
        <dbReference type="Pfam" id="PF00263"/>
    </source>
</evidence>
<sequence length="429" mass="45347">MDAIEVGPLVVMLLRDVMGVPYMIAPEVLADERLVSVDLELPRAEIPQRVVRYIRSLGYNVELQAGTVVVSPSGSPLGDLPGSVGEVDQGPVDPPVRAHLVAVPAHRDVAELGDMLQSVMPDLSVAAREGSDPSGGRILSRATPPALVLGGTGEQVDRAMSILRALDRPPRAVLIRAAVYEFREGRNKSGGLSILADLFDGRITFGSEASLAPGGQFVGFAVGGLRAVLSRTSGDGRFKLIAQPMLTALDGTTATLNSGAQVPTVGAISFTEDGAPVRSIEYRDSGLNIEFSPTVRGDLIQLAVTQERSSFERTTTGVDDSPTLNRSTTSSTVMLRPGEVAAVAGLDQQSIEETQSGFLGGIFRSRTNSQTKGQIIVLVEASLVEMGSEAEIHFTLFPDNFLGEMKRQTSSEPTQSESTGAQRQSPVGP</sequence>
<dbReference type="InterPro" id="IPR050810">
    <property type="entry name" value="Bact_Secretion_Sys_Channel"/>
</dbReference>
<dbReference type="PANTHER" id="PTHR30332">
    <property type="entry name" value="PROBABLE GENERAL SECRETION PATHWAY PROTEIN D"/>
    <property type="match status" value="1"/>
</dbReference>
<dbReference type="Pfam" id="PF00263">
    <property type="entry name" value="Secretin"/>
    <property type="match status" value="1"/>
</dbReference>
<evidence type="ECO:0000256" key="2">
    <source>
        <dbReference type="SAM" id="MobiDB-lite"/>
    </source>
</evidence>
<comment type="similarity">
    <text evidence="1">Belongs to the bacterial secretin family.</text>
</comment>